<dbReference type="EMBL" id="LUEZ02000048">
    <property type="protein sequence ID" value="RDB22910.1"/>
    <property type="molecule type" value="Genomic_DNA"/>
</dbReference>
<evidence type="ECO:0000313" key="2">
    <source>
        <dbReference type="Proteomes" id="UP000076154"/>
    </source>
</evidence>
<proteinExistence type="predicted"/>
<reference evidence="1" key="1">
    <citation type="submission" date="2018-04" db="EMBL/GenBank/DDBJ databases">
        <title>Whole genome sequencing of Hypsizygus marmoreus.</title>
        <authorList>
            <person name="Choi I.-G."/>
            <person name="Min B."/>
            <person name="Kim J.-G."/>
            <person name="Kim S."/>
            <person name="Oh Y.-L."/>
            <person name="Kong W.-S."/>
            <person name="Park H."/>
            <person name="Jeong J."/>
            <person name="Song E.-S."/>
        </authorList>
    </citation>
    <scope>NUCLEOTIDE SEQUENCE [LARGE SCALE GENOMIC DNA]</scope>
    <source>
        <strain evidence="1">51987-8</strain>
    </source>
</reference>
<dbReference type="STRING" id="39966.A0A369JNW6"/>
<organism evidence="1 2">
    <name type="scientific">Hypsizygus marmoreus</name>
    <name type="common">White beech mushroom</name>
    <name type="synonym">Agaricus marmoreus</name>
    <dbReference type="NCBI Taxonomy" id="39966"/>
    <lineage>
        <taxon>Eukaryota</taxon>
        <taxon>Fungi</taxon>
        <taxon>Dikarya</taxon>
        <taxon>Basidiomycota</taxon>
        <taxon>Agaricomycotina</taxon>
        <taxon>Agaricomycetes</taxon>
        <taxon>Agaricomycetidae</taxon>
        <taxon>Agaricales</taxon>
        <taxon>Tricholomatineae</taxon>
        <taxon>Lyophyllaceae</taxon>
        <taxon>Hypsizygus</taxon>
    </lineage>
</organism>
<accession>A0A369JNW6</accession>
<name>A0A369JNW6_HYPMA</name>
<keyword evidence="2" id="KW-1185">Reference proteome</keyword>
<dbReference type="AlphaFoldDB" id="A0A369JNW6"/>
<evidence type="ECO:0000313" key="1">
    <source>
        <dbReference type="EMBL" id="RDB22910.1"/>
    </source>
</evidence>
<dbReference type="Proteomes" id="UP000076154">
    <property type="component" value="Unassembled WGS sequence"/>
</dbReference>
<protein>
    <submittedName>
        <fullName evidence="1">Uncharacterized protein</fullName>
    </submittedName>
</protein>
<dbReference type="InParanoid" id="A0A369JNW6"/>
<dbReference type="OrthoDB" id="3262992at2759"/>
<gene>
    <name evidence="1" type="ORF">Hypma_009807</name>
</gene>
<comment type="caution">
    <text evidence="1">The sequence shown here is derived from an EMBL/GenBank/DDBJ whole genome shotgun (WGS) entry which is preliminary data.</text>
</comment>
<sequence length="191" mass="22029">MHIKSVATGGLWKTLSTEPTAAYVERKRIWNTYCSNVKNPTRTSWCERRREKSGSVVKTPGQTLPLGQYLVTSQTLAKGRREVQAVPDPSHRGRVIWKIRCKRAIQREDPVEFHTGIEIENLWWAAINKRLKMDKLFTDTSHYGKKAIQEKLVLHTWSGVLWNEDNLPDNRVRQSGVLVGMTSRRPPGRNR</sequence>